<keyword evidence="2" id="KW-0472">Membrane</keyword>
<protein>
    <submittedName>
        <fullName evidence="3">Uncharacterized protein</fullName>
    </submittedName>
</protein>
<feature type="compositionally biased region" description="Low complexity" evidence="1">
    <location>
        <begin position="520"/>
        <end position="552"/>
    </location>
</feature>
<feature type="compositionally biased region" description="Basic residues" evidence="1">
    <location>
        <begin position="113"/>
        <end position="126"/>
    </location>
</feature>
<feature type="compositionally biased region" description="Polar residues" evidence="1">
    <location>
        <begin position="381"/>
        <end position="390"/>
    </location>
</feature>
<feature type="region of interest" description="Disordered" evidence="1">
    <location>
        <begin position="99"/>
        <end position="147"/>
    </location>
</feature>
<evidence type="ECO:0000313" key="3">
    <source>
        <dbReference type="EMBL" id="CAB9499097.1"/>
    </source>
</evidence>
<dbReference type="EMBL" id="CAICTM010000052">
    <property type="protein sequence ID" value="CAB9499097.1"/>
    <property type="molecule type" value="Genomic_DNA"/>
</dbReference>
<feature type="compositionally biased region" description="Low complexity" evidence="1">
    <location>
        <begin position="285"/>
        <end position="301"/>
    </location>
</feature>
<feature type="region of interest" description="Disordered" evidence="1">
    <location>
        <begin position="461"/>
        <end position="567"/>
    </location>
</feature>
<dbReference type="SUPFAM" id="SSF101447">
    <property type="entry name" value="Formin homology 2 domain (FH2 domain)"/>
    <property type="match status" value="1"/>
</dbReference>
<reference evidence="3" key="1">
    <citation type="submission" date="2020-06" db="EMBL/GenBank/DDBJ databases">
        <authorList>
            <consortium name="Plant Systems Biology data submission"/>
        </authorList>
    </citation>
    <scope>NUCLEOTIDE SEQUENCE</scope>
    <source>
        <strain evidence="3">D6</strain>
    </source>
</reference>
<feature type="compositionally biased region" description="Low complexity" evidence="1">
    <location>
        <begin position="32"/>
        <end position="41"/>
    </location>
</feature>
<feature type="compositionally biased region" description="Basic and acidic residues" evidence="1">
    <location>
        <begin position="100"/>
        <end position="112"/>
    </location>
</feature>
<gene>
    <name evidence="3" type="ORF">SEMRO_53_G031570.2</name>
</gene>
<feature type="region of interest" description="Disordered" evidence="1">
    <location>
        <begin position="1"/>
        <end position="87"/>
    </location>
</feature>
<name>A0A9N8D9L5_9STRA</name>
<organism evidence="3 4">
    <name type="scientific">Seminavis robusta</name>
    <dbReference type="NCBI Taxonomy" id="568900"/>
    <lineage>
        <taxon>Eukaryota</taxon>
        <taxon>Sar</taxon>
        <taxon>Stramenopiles</taxon>
        <taxon>Ochrophyta</taxon>
        <taxon>Bacillariophyta</taxon>
        <taxon>Bacillariophyceae</taxon>
        <taxon>Bacillariophycidae</taxon>
        <taxon>Naviculales</taxon>
        <taxon>Naviculaceae</taxon>
        <taxon>Seminavis</taxon>
    </lineage>
</organism>
<keyword evidence="2" id="KW-0812">Transmembrane</keyword>
<feature type="region of interest" description="Disordered" evidence="1">
    <location>
        <begin position="260"/>
        <end position="301"/>
    </location>
</feature>
<feature type="region of interest" description="Disordered" evidence="1">
    <location>
        <begin position="203"/>
        <end position="246"/>
    </location>
</feature>
<dbReference type="AlphaFoldDB" id="A0A9N8D9L5"/>
<evidence type="ECO:0000256" key="1">
    <source>
        <dbReference type="SAM" id="MobiDB-lite"/>
    </source>
</evidence>
<dbReference type="Proteomes" id="UP001153069">
    <property type="component" value="Unassembled WGS sequence"/>
</dbReference>
<keyword evidence="2" id="KW-1133">Transmembrane helix</keyword>
<feature type="compositionally biased region" description="Low complexity" evidence="1">
    <location>
        <begin position="203"/>
        <end position="212"/>
    </location>
</feature>
<feature type="region of interest" description="Disordered" evidence="1">
    <location>
        <begin position="327"/>
        <end position="412"/>
    </location>
</feature>
<keyword evidence="4" id="KW-1185">Reference proteome</keyword>
<feature type="compositionally biased region" description="Low complexity" evidence="1">
    <location>
        <begin position="53"/>
        <end position="62"/>
    </location>
</feature>
<feature type="compositionally biased region" description="Low complexity" evidence="1">
    <location>
        <begin position="235"/>
        <end position="246"/>
    </location>
</feature>
<feature type="compositionally biased region" description="Low complexity" evidence="1">
    <location>
        <begin position="486"/>
        <end position="495"/>
    </location>
</feature>
<feature type="transmembrane region" description="Helical" evidence="2">
    <location>
        <begin position="737"/>
        <end position="755"/>
    </location>
</feature>
<comment type="caution">
    <text evidence="3">The sequence shown here is derived from an EMBL/GenBank/DDBJ whole genome shotgun (WGS) entry which is preliminary data.</text>
</comment>
<proteinExistence type="predicted"/>
<evidence type="ECO:0000313" key="4">
    <source>
        <dbReference type="Proteomes" id="UP001153069"/>
    </source>
</evidence>
<evidence type="ECO:0000256" key="2">
    <source>
        <dbReference type="SAM" id="Phobius"/>
    </source>
</evidence>
<accession>A0A9N8D9L5</accession>
<sequence>MSSPRSHQPNPPGTNANPPDHHPPAPPPPAAIDPSSAAPAPRRGSSNIRAKFSNSNNNKNNNGPPPPPPPPPPPKVSIENVDFIQPPTRISIENLDFMEQDQKQKELQEKVERHKSKKRIQRHRRNLSFGQTPSITEDGLEDNNNNNTQDWLQNVAAMNEASGTSLNFTGSAAADYNDNQYEEHAQNQHKGQSYMIPLHDSFQHQYQHQQQQLPPPPPPQSSAHASTIHGYAPWPNNSNTNAAPIITNTTTTTSNYYSEYRKHRRSASNTSSQGTPPPHPLKAGPQQHYNNQQQQQQQHYNQQPYPEFDDEYASLLQQNFAVTSGYGATANASPLPPSGRSTSPLPPHPHPPRKGGRDATSPHYKHHKSASMPSYGAVTSVPRSRTSSDGHSAAGMGLPPPPPPSSNFNLRQGSGLHIHRRSHSDNYAKIAFQHQQQYQQYQPAAQQQHPLLRNHNANANSSAAKYHGSSASPRMGGGSRVIVPRQQQQQQQQQQYMDPRMTSSPGHRRVRSSGTAGIRSASYNNNNAPQQSSASYSNPMPLPSAGSASSRAGGHHRRSSSLASYSSATGVSVQSEASFLSVVSDIRKSSFYSGYNESTGKMEMHYPQENVHLTTSKDLTTGWIYATEVDTEAFEEYHRAAEEAMMWEDEDLYNLEYHKCTCQCPACYHGCTGHESNHKSRKPKDPFGALPTTSFALAVDENIYTRVMDEISQASSMPCGLFYCGHHEDVDHPSVNIALVIVMALMLGLGYIAYISEG</sequence>
<dbReference type="OrthoDB" id="49570at2759"/>
<feature type="compositionally biased region" description="Pro residues" evidence="1">
    <location>
        <begin position="63"/>
        <end position="75"/>
    </location>
</feature>